<dbReference type="NCBIfam" id="TIGR00158">
    <property type="entry name" value="L9"/>
    <property type="match status" value="1"/>
</dbReference>
<dbReference type="InterPro" id="IPR036935">
    <property type="entry name" value="Ribosomal_bL9_N_sf"/>
</dbReference>
<dbReference type="InterPro" id="IPR020069">
    <property type="entry name" value="Ribosomal_bL9_C"/>
</dbReference>
<dbReference type="InterPro" id="IPR000244">
    <property type="entry name" value="Ribosomal_bL9"/>
</dbReference>
<dbReference type="AlphaFoldDB" id="A0A1G2BTY9"/>
<dbReference type="PROSITE" id="PS00651">
    <property type="entry name" value="RIBOSOMAL_L9"/>
    <property type="match status" value="1"/>
</dbReference>
<comment type="similarity">
    <text evidence="1 7">Belongs to the bacterial ribosomal protein bL9 family.</text>
</comment>
<dbReference type="GO" id="GO:0003735">
    <property type="term" value="F:structural constituent of ribosome"/>
    <property type="evidence" value="ECO:0007669"/>
    <property type="project" value="InterPro"/>
</dbReference>
<accession>A0A1G2BTY9</accession>
<evidence type="ECO:0000256" key="5">
    <source>
        <dbReference type="ARBA" id="ARBA00023274"/>
    </source>
</evidence>
<dbReference type="InterPro" id="IPR009027">
    <property type="entry name" value="Ribosomal_bL9/RNase_H1_N"/>
</dbReference>
<dbReference type="Proteomes" id="UP000178109">
    <property type="component" value="Unassembled WGS sequence"/>
</dbReference>
<evidence type="ECO:0000259" key="8">
    <source>
        <dbReference type="PROSITE" id="PS00651"/>
    </source>
</evidence>
<dbReference type="PANTHER" id="PTHR21368">
    <property type="entry name" value="50S RIBOSOMAL PROTEIN L9"/>
    <property type="match status" value="1"/>
</dbReference>
<keyword evidence="2 7" id="KW-0699">rRNA-binding</keyword>
<dbReference type="Pfam" id="PF01281">
    <property type="entry name" value="Ribosomal_L9_N"/>
    <property type="match status" value="1"/>
</dbReference>
<dbReference type="InterPro" id="IPR020070">
    <property type="entry name" value="Ribosomal_bL9_N"/>
</dbReference>
<comment type="function">
    <text evidence="7">Binds to the 23S rRNA.</text>
</comment>
<protein>
    <recommendedName>
        <fullName evidence="6 7">Large ribosomal subunit protein bL9</fullName>
    </recommendedName>
</protein>
<dbReference type="SUPFAM" id="SSF55653">
    <property type="entry name" value="Ribosomal protein L9 C-domain"/>
    <property type="match status" value="1"/>
</dbReference>
<dbReference type="GO" id="GO:0019843">
    <property type="term" value="F:rRNA binding"/>
    <property type="evidence" value="ECO:0007669"/>
    <property type="project" value="UniProtKB-UniRule"/>
</dbReference>
<evidence type="ECO:0000313" key="10">
    <source>
        <dbReference type="Proteomes" id="UP000178109"/>
    </source>
</evidence>
<organism evidence="9 10">
    <name type="scientific">Candidatus Komeilibacteria bacterium RIFCSPLOWO2_02_FULL_48_11</name>
    <dbReference type="NCBI Taxonomy" id="1798553"/>
    <lineage>
        <taxon>Bacteria</taxon>
        <taxon>Candidatus Komeiliibacteriota</taxon>
    </lineage>
</organism>
<dbReference type="GO" id="GO:1990904">
    <property type="term" value="C:ribonucleoprotein complex"/>
    <property type="evidence" value="ECO:0007669"/>
    <property type="project" value="UniProtKB-KW"/>
</dbReference>
<dbReference type="GO" id="GO:0006412">
    <property type="term" value="P:translation"/>
    <property type="evidence" value="ECO:0007669"/>
    <property type="project" value="UniProtKB-UniRule"/>
</dbReference>
<dbReference type="GO" id="GO:0005840">
    <property type="term" value="C:ribosome"/>
    <property type="evidence" value="ECO:0007669"/>
    <property type="project" value="UniProtKB-KW"/>
</dbReference>
<keyword evidence="5 7" id="KW-0687">Ribonucleoprotein</keyword>
<feature type="domain" description="Ribosomal protein L9" evidence="8">
    <location>
        <begin position="13"/>
        <end position="40"/>
    </location>
</feature>
<evidence type="ECO:0000313" key="9">
    <source>
        <dbReference type="EMBL" id="OGY92488.1"/>
    </source>
</evidence>
<evidence type="ECO:0000256" key="1">
    <source>
        <dbReference type="ARBA" id="ARBA00010605"/>
    </source>
</evidence>
<comment type="caution">
    <text evidence="9">The sequence shown here is derived from an EMBL/GenBank/DDBJ whole genome shotgun (WGS) entry which is preliminary data.</text>
</comment>
<evidence type="ECO:0000256" key="3">
    <source>
        <dbReference type="ARBA" id="ARBA00022884"/>
    </source>
</evidence>
<name>A0A1G2BTY9_9BACT</name>
<dbReference type="InterPro" id="IPR036791">
    <property type="entry name" value="Ribosomal_bL9_C_sf"/>
</dbReference>
<dbReference type="Pfam" id="PF03948">
    <property type="entry name" value="Ribosomal_L9_C"/>
    <property type="match status" value="1"/>
</dbReference>
<dbReference type="STRING" id="1798553.A3H70_04560"/>
<keyword evidence="4 7" id="KW-0689">Ribosomal protein</keyword>
<dbReference type="HAMAP" id="MF_00503">
    <property type="entry name" value="Ribosomal_bL9"/>
    <property type="match status" value="1"/>
</dbReference>
<proteinExistence type="inferred from homology"/>
<keyword evidence="3 7" id="KW-0694">RNA-binding</keyword>
<dbReference type="SUPFAM" id="SSF55658">
    <property type="entry name" value="L9 N-domain-like"/>
    <property type="match status" value="1"/>
</dbReference>
<evidence type="ECO:0000256" key="4">
    <source>
        <dbReference type="ARBA" id="ARBA00022980"/>
    </source>
</evidence>
<dbReference type="Gene3D" id="3.10.430.100">
    <property type="entry name" value="Ribosomal protein L9, C-terminal domain"/>
    <property type="match status" value="1"/>
</dbReference>
<evidence type="ECO:0000256" key="6">
    <source>
        <dbReference type="ARBA" id="ARBA00035292"/>
    </source>
</evidence>
<evidence type="ECO:0000256" key="7">
    <source>
        <dbReference type="HAMAP-Rule" id="MF_00503"/>
    </source>
</evidence>
<dbReference type="InterPro" id="IPR020594">
    <property type="entry name" value="Ribosomal_bL9_bac/chp"/>
</dbReference>
<evidence type="ECO:0000256" key="2">
    <source>
        <dbReference type="ARBA" id="ARBA00022730"/>
    </source>
</evidence>
<sequence>MKVILIKQVAKLGNPGDVKEVSPGYARNFLLSKGLARQATSAALTEVAQEKQRKARQKEQQAVKRHKLHDILEGQTILIRATANEAGHLFGGIDRAAIAAAIAKRKKVEIDSKGLELPHHLKTLGKHEVVLELGGGEQVTFTVDVQREE</sequence>
<gene>
    <name evidence="7" type="primary">rplI</name>
    <name evidence="9" type="ORF">A3H70_04560</name>
</gene>
<reference evidence="9 10" key="1">
    <citation type="journal article" date="2016" name="Nat. Commun.">
        <title>Thousands of microbial genomes shed light on interconnected biogeochemical processes in an aquifer system.</title>
        <authorList>
            <person name="Anantharaman K."/>
            <person name="Brown C.T."/>
            <person name="Hug L.A."/>
            <person name="Sharon I."/>
            <person name="Castelle C.J."/>
            <person name="Probst A.J."/>
            <person name="Thomas B.C."/>
            <person name="Singh A."/>
            <person name="Wilkins M.J."/>
            <person name="Karaoz U."/>
            <person name="Brodie E.L."/>
            <person name="Williams K.H."/>
            <person name="Hubbard S.S."/>
            <person name="Banfield J.F."/>
        </authorList>
    </citation>
    <scope>NUCLEOTIDE SEQUENCE [LARGE SCALE GENOMIC DNA]</scope>
</reference>
<dbReference type="Gene3D" id="3.40.5.10">
    <property type="entry name" value="Ribosomal protein L9, N-terminal domain"/>
    <property type="match status" value="1"/>
</dbReference>
<dbReference type="EMBL" id="MHKO01000020">
    <property type="protein sequence ID" value="OGY92488.1"/>
    <property type="molecule type" value="Genomic_DNA"/>
</dbReference>